<sequence>MYISWTHFYIPKLFAGLAFLVNPIFVYLIFTEKSNKFGNYRFLLLYFAIFNLVYSMFTILVPIDIHSYRYCFFVFLSDGWFLEASGIGFHLLSARCSLISGSYAVLLTHFIYRYLAIRNSFIATRFKLYMAGTLILFLVYFGTWNVIVQTLAWSPGEVKDYIKTEFFDIYGIEPPNVNIISMLYNVSTAAAQSNRAHLQEGSSEVILRSWVVLISLTIISVSSILSYFILGYLTIKKLNENAIQFSQKTANLQKDLLKALSVQTIIPICVSFSPCVICWYSPIFNINSGRFLNYLEVIALSAFPFCDPVAIVLCLPALRKRVLSGKSRSIFINASNRQPNQCQE</sequence>
<protein>
    <recommendedName>
        <fullName evidence="4">Serpentine Receptor, class J</fullName>
    </recommendedName>
</protein>
<feature type="transmembrane region" description="Helical" evidence="1">
    <location>
        <begin position="256"/>
        <end position="282"/>
    </location>
</feature>
<dbReference type="PANTHER" id="PTHR45907">
    <property type="entry name" value="SERPENTINE RECEPTOR, CLASS J"/>
    <property type="match status" value="1"/>
</dbReference>
<comment type="caution">
    <text evidence="2">The sequence shown here is derived from an EMBL/GenBank/DDBJ whole genome shotgun (WGS) entry which is preliminary data.</text>
</comment>
<evidence type="ECO:0000256" key="1">
    <source>
        <dbReference type="SAM" id="Phobius"/>
    </source>
</evidence>
<gene>
    <name evidence="2" type="ORF">GCK72_016886</name>
</gene>
<feature type="transmembrane region" description="Helical" evidence="1">
    <location>
        <begin position="12"/>
        <end position="30"/>
    </location>
</feature>
<dbReference type="PANTHER" id="PTHR45907:SF12">
    <property type="entry name" value="SERPENTINE RECEPTOR, CLASS J"/>
    <property type="match status" value="1"/>
</dbReference>
<dbReference type="SUPFAM" id="SSF81321">
    <property type="entry name" value="Family A G protein-coupled receptor-like"/>
    <property type="match status" value="1"/>
</dbReference>
<dbReference type="CTD" id="9803221"/>
<dbReference type="EMBL" id="WUAV01000005">
    <property type="protein sequence ID" value="KAF1750337.1"/>
    <property type="molecule type" value="Genomic_DNA"/>
</dbReference>
<evidence type="ECO:0008006" key="4">
    <source>
        <dbReference type="Google" id="ProtNLM"/>
    </source>
</evidence>
<name>A0A6A5G5V8_CAERE</name>
<organism evidence="2 3">
    <name type="scientific">Caenorhabditis remanei</name>
    <name type="common">Caenorhabditis vulgaris</name>
    <dbReference type="NCBI Taxonomy" id="31234"/>
    <lineage>
        <taxon>Eukaryota</taxon>
        <taxon>Metazoa</taxon>
        <taxon>Ecdysozoa</taxon>
        <taxon>Nematoda</taxon>
        <taxon>Chromadorea</taxon>
        <taxon>Rhabditida</taxon>
        <taxon>Rhabditina</taxon>
        <taxon>Rhabditomorpha</taxon>
        <taxon>Rhabditoidea</taxon>
        <taxon>Rhabditidae</taxon>
        <taxon>Peloderinae</taxon>
        <taxon>Caenorhabditis</taxon>
    </lineage>
</organism>
<dbReference type="AlphaFoldDB" id="A0A6A5G5V8"/>
<reference evidence="2 3" key="1">
    <citation type="submission" date="2019-12" db="EMBL/GenBank/DDBJ databases">
        <title>Chromosome-level assembly of the Caenorhabditis remanei genome.</title>
        <authorList>
            <person name="Teterina A.A."/>
            <person name="Willis J.H."/>
            <person name="Phillips P.C."/>
        </authorList>
    </citation>
    <scope>NUCLEOTIDE SEQUENCE [LARGE SCALE GENOMIC DNA]</scope>
    <source>
        <strain evidence="2 3">PX506</strain>
        <tissue evidence="2">Whole organism</tissue>
    </source>
</reference>
<keyword evidence="1" id="KW-0472">Membrane</keyword>
<keyword evidence="1" id="KW-1133">Transmembrane helix</keyword>
<dbReference type="GeneID" id="9803221"/>
<dbReference type="Proteomes" id="UP000483820">
    <property type="component" value="Chromosome V"/>
</dbReference>
<feature type="transmembrane region" description="Helical" evidence="1">
    <location>
        <begin position="210"/>
        <end position="235"/>
    </location>
</feature>
<accession>A0A6A5G5V8</accession>
<proteinExistence type="predicted"/>
<evidence type="ECO:0000313" key="2">
    <source>
        <dbReference type="EMBL" id="KAF1750337.1"/>
    </source>
</evidence>
<feature type="transmembrane region" description="Helical" evidence="1">
    <location>
        <begin position="42"/>
        <end position="63"/>
    </location>
</feature>
<dbReference type="RefSeq" id="XP_053580667.1">
    <property type="nucleotide sequence ID" value="XM_053731754.1"/>
</dbReference>
<feature type="transmembrane region" description="Helical" evidence="1">
    <location>
        <begin position="294"/>
        <end position="318"/>
    </location>
</feature>
<feature type="transmembrane region" description="Helical" evidence="1">
    <location>
        <begin position="128"/>
        <end position="147"/>
    </location>
</feature>
<dbReference type="InterPro" id="IPR019423">
    <property type="entry name" value="7TM_GPCR_serpentine_rcpt_Srj"/>
</dbReference>
<evidence type="ECO:0000313" key="3">
    <source>
        <dbReference type="Proteomes" id="UP000483820"/>
    </source>
</evidence>
<keyword evidence="1" id="KW-0812">Transmembrane</keyword>
<dbReference type="KEGG" id="crq:GCK72_016886"/>
<dbReference type="Pfam" id="PF10319">
    <property type="entry name" value="7TM_GPCR_Srj"/>
    <property type="match status" value="1"/>
</dbReference>